<dbReference type="GO" id="GO:0036444">
    <property type="term" value="P:calcium import into the mitochondrion"/>
    <property type="evidence" value="ECO:0007669"/>
    <property type="project" value="UniProtKB-ARBA"/>
</dbReference>
<keyword evidence="9 17" id="KW-1133">Transmembrane helix</keyword>
<evidence type="ECO:0000256" key="13">
    <source>
        <dbReference type="ARBA" id="ARBA00023303"/>
    </source>
</evidence>
<dbReference type="PANTHER" id="PTHR13462">
    <property type="entry name" value="CALCIUM UNIPORTER PROTEIN, MITOCHONDRIAL"/>
    <property type="match status" value="1"/>
</dbReference>
<keyword evidence="6 17" id="KW-0812">Transmembrane</keyword>
<evidence type="ECO:0000256" key="16">
    <source>
        <dbReference type="SAM" id="MobiDB-lite"/>
    </source>
</evidence>
<keyword evidence="8" id="KW-0106">Calcium</keyword>
<keyword evidence="12 17" id="KW-0472">Membrane</keyword>
<dbReference type="GO" id="GO:0005262">
    <property type="term" value="F:calcium channel activity"/>
    <property type="evidence" value="ECO:0007669"/>
    <property type="project" value="UniProtKB-KW"/>
</dbReference>
<evidence type="ECO:0000256" key="3">
    <source>
        <dbReference type="ARBA" id="ARBA00022448"/>
    </source>
</evidence>
<dbReference type="EMBL" id="VLTL01000021">
    <property type="protein sequence ID" value="KAA0169601.1"/>
    <property type="molecule type" value="Genomic_DNA"/>
</dbReference>
<evidence type="ECO:0000256" key="9">
    <source>
        <dbReference type="ARBA" id="ARBA00022989"/>
    </source>
</evidence>
<keyword evidence="4" id="KW-0109">Calcium transport</keyword>
<keyword evidence="10" id="KW-0406">Ion transport</keyword>
<keyword evidence="7" id="KW-0999">Mitochondrion inner membrane</keyword>
<dbReference type="GO" id="GO:0015292">
    <property type="term" value="F:uniporter activity"/>
    <property type="evidence" value="ECO:0007669"/>
    <property type="project" value="TreeGrafter"/>
</dbReference>
<evidence type="ECO:0000313" key="20">
    <source>
        <dbReference type="Proteomes" id="UP000324907"/>
    </source>
</evidence>
<evidence type="ECO:0000256" key="11">
    <source>
        <dbReference type="ARBA" id="ARBA00023128"/>
    </source>
</evidence>
<evidence type="ECO:0000256" key="12">
    <source>
        <dbReference type="ARBA" id="ARBA00023136"/>
    </source>
</evidence>
<evidence type="ECO:0000259" key="18">
    <source>
        <dbReference type="Pfam" id="PF04678"/>
    </source>
</evidence>
<proteinExistence type="inferred from homology"/>
<evidence type="ECO:0000256" key="2">
    <source>
        <dbReference type="ARBA" id="ARBA00005653"/>
    </source>
</evidence>
<gene>
    <name evidence="19" type="ORF">FNF28_02045</name>
</gene>
<keyword evidence="11" id="KW-0496">Mitochondrion</keyword>
<comment type="similarity">
    <text evidence="2">Belongs to the MCU (TC 1.A.77) family.</text>
</comment>
<evidence type="ECO:0000256" key="15">
    <source>
        <dbReference type="SAM" id="Coils"/>
    </source>
</evidence>
<name>A0A5A8E0Z4_CAFRO</name>
<dbReference type="PANTHER" id="PTHR13462:SF10">
    <property type="entry name" value="CALCIUM UNIPORTER PROTEIN, MITOCHONDRIAL"/>
    <property type="match status" value="1"/>
</dbReference>
<evidence type="ECO:0000256" key="7">
    <source>
        <dbReference type="ARBA" id="ARBA00022792"/>
    </source>
</evidence>
<dbReference type="GO" id="GO:0051560">
    <property type="term" value="P:mitochondrial calcium ion homeostasis"/>
    <property type="evidence" value="ECO:0007669"/>
    <property type="project" value="InterPro"/>
</dbReference>
<comment type="catalytic activity">
    <reaction evidence="14">
        <text>Ca(2+)(in) = Ca(2+)(out)</text>
        <dbReference type="Rhea" id="RHEA:29671"/>
        <dbReference type="ChEBI" id="CHEBI:29108"/>
    </reaction>
</comment>
<feature type="domain" description="Calcium uniporter protein C-terminal" evidence="18">
    <location>
        <begin position="188"/>
        <end position="352"/>
    </location>
</feature>
<evidence type="ECO:0000256" key="17">
    <source>
        <dbReference type="SAM" id="Phobius"/>
    </source>
</evidence>
<accession>A0A5A8E0Z4</accession>
<keyword evidence="13" id="KW-0407">Ion channel</keyword>
<dbReference type="Proteomes" id="UP000324907">
    <property type="component" value="Unassembled WGS sequence"/>
</dbReference>
<feature type="coiled-coil region" evidence="15">
    <location>
        <begin position="392"/>
        <end position="419"/>
    </location>
</feature>
<evidence type="ECO:0000256" key="6">
    <source>
        <dbReference type="ARBA" id="ARBA00022692"/>
    </source>
</evidence>
<evidence type="ECO:0000256" key="14">
    <source>
        <dbReference type="ARBA" id="ARBA00036634"/>
    </source>
</evidence>
<dbReference type="InterPro" id="IPR006769">
    <property type="entry name" value="MCU_C"/>
</dbReference>
<dbReference type="GO" id="GO:1990246">
    <property type="term" value="C:uniplex complex"/>
    <property type="evidence" value="ECO:0007669"/>
    <property type="project" value="TreeGrafter"/>
</dbReference>
<evidence type="ECO:0000313" key="19">
    <source>
        <dbReference type="EMBL" id="KAA0169601.1"/>
    </source>
</evidence>
<protein>
    <recommendedName>
        <fullName evidence="18">Calcium uniporter protein C-terminal domain-containing protein</fullName>
    </recommendedName>
</protein>
<reference evidence="19 20" key="1">
    <citation type="submission" date="2019-07" db="EMBL/GenBank/DDBJ databases">
        <title>Genomes of Cafeteria roenbergensis.</title>
        <authorList>
            <person name="Fischer M.G."/>
            <person name="Hackl T."/>
            <person name="Roman M."/>
        </authorList>
    </citation>
    <scope>NUCLEOTIDE SEQUENCE [LARGE SCALE GENOMIC DNA]</scope>
    <source>
        <strain evidence="19 20">RCC970-E3</strain>
    </source>
</reference>
<keyword evidence="5" id="KW-0107">Calcium channel</keyword>
<keyword evidence="3" id="KW-0813">Transport</keyword>
<evidence type="ECO:0000256" key="10">
    <source>
        <dbReference type="ARBA" id="ARBA00023065"/>
    </source>
</evidence>
<evidence type="ECO:0000256" key="1">
    <source>
        <dbReference type="ARBA" id="ARBA00004448"/>
    </source>
</evidence>
<dbReference type="Pfam" id="PF04678">
    <property type="entry name" value="MCU"/>
    <property type="match status" value="1"/>
</dbReference>
<sequence>MLRRARTSCDRVIRALPLPSPLVPARSSSQLADQQDAAVERRALHVNARGQVVLRLRVKPGDSEDISFPLGVDTTVASALELLRAEPGLEGAEVALDDGTPADRLGTIGDLASGGFLVRLGNHRTIRLSPLPWVPTRSDTQGGVLTLEEVVRRGSYLRVTKAVRARPERTIRVAEFLNLAADAGVPPDEGRDLLRGLHRAGVLLHFHRHPDPHLRDVVFLKPEEALDALYGHFGLEGPNKAFVREQRQRKQAELAGHRARLADRRAARALVEREAGAWALWSNRFGFASMAAGVGVYAWLAFDYLSWDIMEPVTYATGAVASVGAYWWWVLADRELGFSSFADTVMRWRRRSLYRGVLSEGAQALDASAGASGASQAVGRGAAATATAADPAVAYETELARLEARVAAEEAEVELLARTEFNPSLLQYYDAVESVTALPGTANLRPGKTASADEEEAVRRAASLVRLVTAAAEKHSRGGRGVAADGSGDPAVRQ</sequence>
<dbReference type="InterPro" id="IPR039055">
    <property type="entry name" value="MCU_fam"/>
</dbReference>
<dbReference type="AlphaFoldDB" id="A0A5A8E0Z4"/>
<comment type="caution">
    <text evidence="19">The sequence shown here is derived from an EMBL/GenBank/DDBJ whole genome shotgun (WGS) entry which is preliminary data.</text>
</comment>
<evidence type="ECO:0000256" key="8">
    <source>
        <dbReference type="ARBA" id="ARBA00022837"/>
    </source>
</evidence>
<evidence type="ECO:0000256" key="4">
    <source>
        <dbReference type="ARBA" id="ARBA00022568"/>
    </source>
</evidence>
<evidence type="ECO:0000256" key="5">
    <source>
        <dbReference type="ARBA" id="ARBA00022673"/>
    </source>
</evidence>
<comment type="subcellular location">
    <subcellularLocation>
        <location evidence="1">Mitochondrion inner membrane</location>
        <topology evidence="1">Multi-pass membrane protein</topology>
    </subcellularLocation>
</comment>
<feature type="transmembrane region" description="Helical" evidence="17">
    <location>
        <begin position="285"/>
        <end position="307"/>
    </location>
</feature>
<keyword evidence="15" id="KW-0175">Coiled coil</keyword>
<feature type="region of interest" description="Disordered" evidence="16">
    <location>
        <begin position="472"/>
        <end position="494"/>
    </location>
</feature>
<feature type="transmembrane region" description="Helical" evidence="17">
    <location>
        <begin position="313"/>
        <end position="331"/>
    </location>
</feature>
<organism evidence="19 20">
    <name type="scientific">Cafeteria roenbergensis</name>
    <name type="common">Marine flagellate</name>
    <dbReference type="NCBI Taxonomy" id="33653"/>
    <lineage>
        <taxon>Eukaryota</taxon>
        <taxon>Sar</taxon>
        <taxon>Stramenopiles</taxon>
        <taxon>Bigyra</taxon>
        <taxon>Opalozoa</taxon>
        <taxon>Bicosoecida</taxon>
        <taxon>Cafeteriaceae</taxon>
        <taxon>Cafeteria</taxon>
    </lineage>
</organism>